<dbReference type="eggNOG" id="COG2755">
    <property type="taxonomic scope" value="Bacteria"/>
</dbReference>
<dbReference type="PANTHER" id="PTHR38340">
    <property type="entry name" value="S-LAYER PROTEIN"/>
    <property type="match status" value="1"/>
</dbReference>
<organism evidence="4 5">
    <name type="scientific">Sinorhizobium sojae CCBAU 05684</name>
    <dbReference type="NCBI Taxonomy" id="716928"/>
    <lineage>
        <taxon>Bacteria</taxon>
        <taxon>Pseudomonadati</taxon>
        <taxon>Pseudomonadota</taxon>
        <taxon>Alphaproteobacteria</taxon>
        <taxon>Hyphomicrobiales</taxon>
        <taxon>Rhizobiaceae</taxon>
        <taxon>Sinorhizobium/Ensifer group</taxon>
        <taxon>Sinorhizobium</taxon>
    </lineage>
</organism>
<reference evidence="4 5" key="1">
    <citation type="submission" date="2017-08" db="EMBL/GenBank/DDBJ databases">
        <title>Multipartite genome sequences of Sinorhizobium species nodulating soybeans.</title>
        <authorList>
            <person name="Tian C.F."/>
        </authorList>
    </citation>
    <scope>NUCLEOTIDE SEQUENCE [LARGE SCALE GENOMIC DNA]</scope>
    <source>
        <strain evidence="4 5">CCBAU 05684</strain>
        <plasmid evidence="5">psj05684b</plasmid>
    </source>
</reference>
<accession>A0A249PLD5</accession>
<dbReference type="GO" id="GO:0005509">
    <property type="term" value="F:calcium ion binding"/>
    <property type="evidence" value="ECO:0007669"/>
    <property type="project" value="InterPro"/>
</dbReference>
<dbReference type="KEGG" id="esj:SJ05684_b57390"/>
<dbReference type="SUPFAM" id="SSF51120">
    <property type="entry name" value="beta-Roll"/>
    <property type="match status" value="4"/>
</dbReference>
<keyword evidence="2" id="KW-0964">Secreted</keyword>
<keyword evidence="4" id="KW-0614">Plasmid</keyword>
<proteinExistence type="predicted"/>
<dbReference type="Pfam" id="PF13472">
    <property type="entry name" value="Lipase_GDSL_2"/>
    <property type="match status" value="1"/>
</dbReference>
<dbReference type="InterPro" id="IPR036514">
    <property type="entry name" value="SGNH_hydro_sf"/>
</dbReference>
<name>A0A249PLD5_9HYPH</name>
<dbReference type="Pfam" id="PF00353">
    <property type="entry name" value="HemolysinCabind"/>
    <property type="match status" value="6"/>
</dbReference>
<comment type="subcellular location">
    <subcellularLocation>
        <location evidence="1">Secreted</location>
    </subcellularLocation>
</comment>
<dbReference type="SUPFAM" id="SSF52266">
    <property type="entry name" value="SGNH hydrolase"/>
    <property type="match status" value="1"/>
</dbReference>
<evidence type="ECO:0000259" key="3">
    <source>
        <dbReference type="Pfam" id="PF13472"/>
    </source>
</evidence>
<protein>
    <submittedName>
        <fullName evidence="4">Alkaline phosphatase</fullName>
    </submittedName>
</protein>
<dbReference type="InterPro" id="IPR001343">
    <property type="entry name" value="Hemolysn_Ca-bd"/>
</dbReference>
<dbReference type="InterPro" id="IPR011049">
    <property type="entry name" value="Serralysin-like_metalloprot_C"/>
</dbReference>
<feature type="domain" description="SGNH hydrolase-type esterase" evidence="3">
    <location>
        <begin position="60"/>
        <end position="249"/>
    </location>
</feature>
<dbReference type="RefSeq" id="WP_034856790.1">
    <property type="nucleotide sequence ID" value="NZ_AJQT01000077.1"/>
</dbReference>
<dbReference type="Gene3D" id="2.150.10.10">
    <property type="entry name" value="Serralysin-like metalloprotease, C-terminal"/>
    <property type="match status" value="4"/>
</dbReference>
<dbReference type="Gene3D" id="3.40.50.1110">
    <property type="entry name" value="SGNH hydrolase"/>
    <property type="match status" value="1"/>
</dbReference>
<evidence type="ECO:0000313" key="4">
    <source>
        <dbReference type="EMBL" id="ASY66721.1"/>
    </source>
</evidence>
<dbReference type="AlphaFoldDB" id="A0A249PLD5"/>
<gene>
    <name evidence="4" type="ORF">SJ05684_b57390</name>
</gene>
<geneLocation type="plasmid" evidence="5">
    <name>psj05684b</name>
</geneLocation>
<evidence type="ECO:0000256" key="1">
    <source>
        <dbReference type="ARBA" id="ARBA00004613"/>
    </source>
</evidence>
<dbReference type="PROSITE" id="PS00330">
    <property type="entry name" value="HEMOLYSIN_CALCIUM"/>
    <property type="match status" value="6"/>
</dbReference>
<dbReference type="OrthoDB" id="8403141at2"/>
<dbReference type="InterPro" id="IPR013830">
    <property type="entry name" value="SGNH_hydro"/>
</dbReference>
<evidence type="ECO:0000256" key="2">
    <source>
        <dbReference type="ARBA" id="ARBA00022525"/>
    </source>
</evidence>
<evidence type="ECO:0000313" key="5">
    <source>
        <dbReference type="Proteomes" id="UP000217211"/>
    </source>
</evidence>
<dbReference type="Proteomes" id="UP000217211">
    <property type="component" value="Plasmid pSJ05684b"/>
</dbReference>
<dbReference type="GO" id="GO:0005576">
    <property type="term" value="C:extracellular region"/>
    <property type="evidence" value="ECO:0007669"/>
    <property type="project" value="UniProtKB-SubCell"/>
</dbReference>
<dbReference type="PANTHER" id="PTHR38340:SF1">
    <property type="entry name" value="S-LAYER PROTEIN"/>
    <property type="match status" value="1"/>
</dbReference>
<sequence length="729" mass="74929">MAESLFFGGPGRDVFYDDDAPNSFNGGGGADTVSYARSSRGVVADLQSGQAYKLLSILPFGDSITYGVIGSTTDTESGGYRKFVLDHLHALNVHVDFVGSLANGPADMEDRDHEGHRGWTLNQLNGIDESALASTAPDAVLLIAGTNDSKSDSVQAMVQDLRNLLLSMTAADPDVTVFVGSIPPVRVGQQSQARADTVDAYNDAMPALIEELVALGLDVVFVDMRGLTPDDITAPPLDSGLHPTAEGYEKIAAYWLQALEQHFGLDDGGIGSDRDTFISIENLTGSAFDDRLAGNDGTNTLEGGDGSDVLEGRGGADVLIGGTGADVMIGGAGNDVYYVDSSGDSTIEEAGGGIDEVHAYVDWTLPKHVENLFLRSAAGLAGVGNAGANTIIGNSGANRIEGRDGDDTLDGRGGADRIIGGTGNDTLTGGTGDDTFVFAIGDGQDVITDFNLSGNDVLEISGYQSYSELRQMGADTLVVFSASDSLLLKGANSASLSAQDFVWADGSGGDQPPPGAIVGGAGNDTLVGGSGADQLYGMGGNDVLDGRAGADRLVGGIGNDVYYVENIGDETLEEPGGGIDATHAYVNWTLADNMETLYLRSAAGLNGRGNALANTMTGNSGANALEGLAGDDILDGRGGHDRLTGGTGDDSLAGGTGNDVFVFAAGDGRDTISDFDLSGDDLMEISGYVGYQELRQIDGDTLVVLSGSDTLLLKGTLVASLSSSDFFFA</sequence>
<dbReference type="GO" id="GO:0016788">
    <property type="term" value="F:hydrolase activity, acting on ester bonds"/>
    <property type="evidence" value="ECO:0007669"/>
    <property type="project" value="UniProtKB-ARBA"/>
</dbReference>
<dbReference type="PRINTS" id="PR00313">
    <property type="entry name" value="CABNDNGRPT"/>
</dbReference>
<dbReference type="InterPro" id="IPR018511">
    <property type="entry name" value="Hemolysin-typ_Ca-bd_CS"/>
</dbReference>
<dbReference type="InterPro" id="IPR050557">
    <property type="entry name" value="RTX_toxin/Mannuronan_C5-epim"/>
</dbReference>
<dbReference type="EMBL" id="CP023068">
    <property type="protein sequence ID" value="ASY66721.1"/>
    <property type="molecule type" value="Genomic_DNA"/>
</dbReference>
<dbReference type="STRING" id="716928.GCA_000261485_03767"/>
<keyword evidence="5" id="KW-1185">Reference proteome</keyword>
<dbReference type="eggNOG" id="COG2931">
    <property type="taxonomic scope" value="Bacteria"/>
</dbReference>